<name>A0A951PQ95_9CYAN</name>
<proteinExistence type="predicted"/>
<protein>
    <submittedName>
        <fullName evidence="2">Uncharacterized protein</fullName>
    </submittedName>
</protein>
<dbReference type="AlphaFoldDB" id="A0A951PQ95"/>
<evidence type="ECO:0000256" key="1">
    <source>
        <dbReference type="SAM" id="MobiDB-lite"/>
    </source>
</evidence>
<comment type="caution">
    <text evidence="2">The sequence shown here is derived from an EMBL/GenBank/DDBJ whole genome shotgun (WGS) entry which is preliminary data.</text>
</comment>
<dbReference type="Proteomes" id="UP000753908">
    <property type="component" value="Unassembled WGS sequence"/>
</dbReference>
<evidence type="ECO:0000313" key="3">
    <source>
        <dbReference type="Proteomes" id="UP000753908"/>
    </source>
</evidence>
<evidence type="ECO:0000313" key="2">
    <source>
        <dbReference type="EMBL" id="MBW4547806.1"/>
    </source>
</evidence>
<gene>
    <name evidence="2" type="ORF">KME25_25675</name>
</gene>
<feature type="region of interest" description="Disordered" evidence="1">
    <location>
        <begin position="51"/>
        <end position="72"/>
    </location>
</feature>
<reference evidence="2" key="1">
    <citation type="submission" date="2021-05" db="EMBL/GenBank/DDBJ databases">
        <authorList>
            <person name="Pietrasiak N."/>
            <person name="Ward R."/>
            <person name="Stajich J.E."/>
            <person name="Kurbessoian T."/>
        </authorList>
    </citation>
    <scope>NUCLEOTIDE SEQUENCE</scope>
    <source>
        <strain evidence="2">CPER-KK1</strain>
    </source>
</reference>
<organism evidence="2 3">
    <name type="scientific">Symplocastrum torsivum CPER-KK1</name>
    <dbReference type="NCBI Taxonomy" id="450513"/>
    <lineage>
        <taxon>Bacteria</taxon>
        <taxon>Bacillati</taxon>
        <taxon>Cyanobacteriota</taxon>
        <taxon>Cyanophyceae</taxon>
        <taxon>Oscillatoriophycideae</taxon>
        <taxon>Oscillatoriales</taxon>
        <taxon>Microcoleaceae</taxon>
        <taxon>Symplocastrum</taxon>
    </lineage>
</organism>
<reference evidence="2" key="2">
    <citation type="journal article" date="2022" name="Microbiol. Resour. Announc.">
        <title>Metagenome Sequencing to Explore Phylogenomics of Terrestrial Cyanobacteria.</title>
        <authorList>
            <person name="Ward R.D."/>
            <person name="Stajich J.E."/>
            <person name="Johansen J.R."/>
            <person name="Huntemann M."/>
            <person name="Clum A."/>
            <person name="Foster B."/>
            <person name="Foster B."/>
            <person name="Roux S."/>
            <person name="Palaniappan K."/>
            <person name="Varghese N."/>
            <person name="Mukherjee S."/>
            <person name="Reddy T.B.K."/>
            <person name="Daum C."/>
            <person name="Copeland A."/>
            <person name="Chen I.A."/>
            <person name="Ivanova N.N."/>
            <person name="Kyrpides N.C."/>
            <person name="Shapiro N."/>
            <person name="Eloe-Fadrosh E.A."/>
            <person name="Pietrasiak N."/>
        </authorList>
    </citation>
    <scope>NUCLEOTIDE SEQUENCE</scope>
    <source>
        <strain evidence="2">CPER-KK1</strain>
    </source>
</reference>
<sequence length="72" mass="8002">MSLEKLKAFLSLMETISPGSSNTVAVIDKYNQYKAFSQEIDVLFQTLLSSDSGTLPQSNKRRSFRSPAILDS</sequence>
<accession>A0A951PQ95</accession>
<dbReference type="EMBL" id="JAHHIF010000048">
    <property type="protein sequence ID" value="MBW4547806.1"/>
    <property type="molecule type" value="Genomic_DNA"/>
</dbReference>